<dbReference type="EMBL" id="BMMT01000004">
    <property type="protein sequence ID" value="GGI80485.1"/>
    <property type="molecule type" value="Genomic_DNA"/>
</dbReference>
<dbReference type="InterPro" id="IPR050177">
    <property type="entry name" value="Lipid_A_modif_metabolic_enz"/>
</dbReference>
<keyword evidence="1" id="KW-1133">Transmembrane helix</keyword>
<dbReference type="Gene3D" id="3.40.50.720">
    <property type="entry name" value="NAD(P)-binding Rossmann-like Domain"/>
    <property type="match status" value="1"/>
</dbReference>
<proteinExistence type="predicted"/>
<name>A0A917JQM0_9PSEU</name>
<dbReference type="PANTHER" id="PTHR43245">
    <property type="entry name" value="BIFUNCTIONAL POLYMYXIN RESISTANCE PROTEIN ARNA"/>
    <property type="match status" value="1"/>
</dbReference>
<evidence type="ECO:0000313" key="5">
    <source>
        <dbReference type="Proteomes" id="UP000597989"/>
    </source>
</evidence>
<comment type="caution">
    <text evidence="4">The sequence shown here is derived from an EMBL/GenBank/DDBJ whole genome shotgun (WGS) entry which is preliminary data.</text>
</comment>
<keyword evidence="1" id="KW-0812">Transmembrane</keyword>
<dbReference type="AlphaFoldDB" id="A0A917JQM0"/>
<reference evidence="4 5" key="1">
    <citation type="journal article" date="2014" name="Int. J. Syst. Evol. Microbiol.">
        <title>Complete genome sequence of Corynebacterium casei LMG S-19264T (=DSM 44701T), isolated from a smear-ripened cheese.</title>
        <authorList>
            <consortium name="US DOE Joint Genome Institute (JGI-PGF)"/>
            <person name="Walter F."/>
            <person name="Albersmeier A."/>
            <person name="Kalinowski J."/>
            <person name="Ruckert C."/>
        </authorList>
    </citation>
    <scope>NUCLEOTIDE SEQUENCE [LARGE SCALE GENOMIC DNA]</scope>
    <source>
        <strain evidence="4 5">CGMCC 4.7206</strain>
    </source>
</reference>
<keyword evidence="6" id="KW-1185">Reference proteome</keyword>
<reference evidence="3 6" key="2">
    <citation type="journal article" date="2019" name="Int. J. Syst. Evol. Microbiol.">
        <title>The Global Catalogue of Microorganisms (GCM) 10K type strain sequencing project: providing services to taxonomists for standard genome sequencing and annotation.</title>
        <authorList>
            <consortium name="The Broad Institute Genomics Platform"/>
            <consortium name="The Broad Institute Genome Sequencing Center for Infectious Disease"/>
            <person name="Wu L."/>
            <person name="Ma J."/>
        </authorList>
    </citation>
    <scope>NUCLEOTIDE SEQUENCE [LARGE SCALE GENOMIC DNA]</scope>
    <source>
        <strain evidence="3 6">JCM 10664</strain>
    </source>
</reference>
<dbReference type="Proteomes" id="UP001500220">
    <property type="component" value="Unassembled WGS sequence"/>
</dbReference>
<sequence length="334" mass="35199">MSSRESRAAQPLVTILGSSGFVGSAIVAALSDRPIRLRVVARRPTPVPPHARARIEVRTADLTEPVDLRGVLAGSDAVIHLVKDSAGWRGVEQTPRSERVNVGVMRDLLDHFRAHAGCGPPPAVVFAGSSSQVGVPPAVPVDGSEPDRPDTPYDRQKQAAEELLAAATAEGAVRGITLRLSTVFGQDSASGPPDPGVLTTMVRRAIAGEALTMWHDGTVLRDFVHVRDVAAAFVAAIDHAAALSGRHWLIGTGRGERLRDVFGRVAELVAAYTGKPEVPVRSVPPPDDAVPTDLCSMVVDSSAFRAVTGWRPETTLAEGLERTVAALTGAPETE</sequence>
<keyword evidence="1" id="KW-0472">Membrane</keyword>
<protein>
    <submittedName>
        <fullName evidence="4">NAD-dependent dehydratase</fullName>
    </submittedName>
    <submittedName>
        <fullName evidence="3">NAD-dependent epimerase/dehydratase family protein</fullName>
    </submittedName>
</protein>
<reference evidence="3" key="4">
    <citation type="submission" date="2023-12" db="EMBL/GenBank/DDBJ databases">
        <authorList>
            <person name="Sun Q."/>
            <person name="Inoue M."/>
        </authorList>
    </citation>
    <scope>NUCLEOTIDE SEQUENCE</scope>
    <source>
        <strain evidence="3">JCM 10664</strain>
    </source>
</reference>
<dbReference type="SUPFAM" id="SSF51735">
    <property type="entry name" value="NAD(P)-binding Rossmann-fold domains"/>
    <property type="match status" value="1"/>
</dbReference>
<dbReference type="InterPro" id="IPR036291">
    <property type="entry name" value="NAD(P)-bd_dom_sf"/>
</dbReference>
<dbReference type="Pfam" id="PF01370">
    <property type="entry name" value="Epimerase"/>
    <property type="match status" value="1"/>
</dbReference>
<organism evidence="4 5">
    <name type="scientific">Saccharopolyspora thermophila</name>
    <dbReference type="NCBI Taxonomy" id="89367"/>
    <lineage>
        <taxon>Bacteria</taxon>
        <taxon>Bacillati</taxon>
        <taxon>Actinomycetota</taxon>
        <taxon>Actinomycetes</taxon>
        <taxon>Pseudonocardiales</taxon>
        <taxon>Pseudonocardiaceae</taxon>
        <taxon>Saccharopolyspora</taxon>
    </lineage>
</organism>
<dbReference type="Proteomes" id="UP000597989">
    <property type="component" value="Unassembled WGS sequence"/>
</dbReference>
<evidence type="ECO:0000313" key="4">
    <source>
        <dbReference type="EMBL" id="GGI80485.1"/>
    </source>
</evidence>
<gene>
    <name evidence="3" type="ORF">GCM10009545_38830</name>
    <name evidence="4" type="ORF">GCM10011581_17210</name>
</gene>
<dbReference type="RefSeq" id="WP_188986754.1">
    <property type="nucleotide sequence ID" value="NZ_BAAAHC010000015.1"/>
</dbReference>
<feature type="transmembrane region" description="Helical" evidence="1">
    <location>
        <begin position="12"/>
        <end position="30"/>
    </location>
</feature>
<dbReference type="EMBL" id="BAAAHC010000015">
    <property type="protein sequence ID" value="GAA0532579.1"/>
    <property type="molecule type" value="Genomic_DNA"/>
</dbReference>
<reference evidence="4" key="3">
    <citation type="submission" date="2020-09" db="EMBL/GenBank/DDBJ databases">
        <authorList>
            <person name="Sun Q."/>
            <person name="Zhou Y."/>
        </authorList>
    </citation>
    <scope>NUCLEOTIDE SEQUENCE</scope>
    <source>
        <strain evidence="4">CGMCC 4.7206</strain>
    </source>
</reference>
<evidence type="ECO:0000256" key="1">
    <source>
        <dbReference type="SAM" id="Phobius"/>
    </source>
</evidence>
<evidence type="ECO:0000313" key="3">
    <source>
        <dbReference type="EMBL" id="GAA0532579.1"/>
    </source>
</evidence>
<feature type="domain" description="NAD-dependent epimerase/dehydratase" evidence="2">
    <location>
        <begin position="13"/>
        <end position="251"/>
    </location>
</feature>
<evidence type="ECO:0000259" key="2">
    <source>
        <dbReference type="Pfam" id="PF01370"/>
    </source>
</evidence>
<accession>A0A917JQM0</accession>
<dbReference type="InterPro" id="IPR001509">
    <property type="entry name" value="Epimerase_deHydtase"/>
</dbReference>
<evidence type="ECO:0000313" key="6">
    <source>
        <dbReference type="Proteomes" id="UP001500220"/>
    </source>
</evidence>